<proteinExistence type="predicted"/>
<dbReference type="SUPFAM" id="SSF46955">
    <property type="entry name" value="Putative DNA-binding domain"/>
    <property type="match status" value="1"/>
</dbReference>
<dbReference type="RefSeq" id="WP_311668400.1">
    <property type="nucleotide sequence ID" value="NZ_JAVREO010000010.1"/>
</dbReference>
<organism evidence="2 3">
    <name type="scientific">Streptomyces chisholmiae</name>
    <dbReference type="NCBI Taxonomy" id="3075540"/>
    <lineage>
        <taxon>Bacteria</taxon>
        <taxon>Bacillati</taxon>
        <taxon>Actinomycetota</taxon>
        <taxon>Actinomycetes</taxon>
        <taxon>Kitasatosporales</taxon>
        <taxon>Streptomycetaceae</taxon>
        <taxon>Streptomyces</taxon>
    </lineage>
</organism>
<feature type="domain" description="Helix-turn-helix" evidence="1">
    <location>
        <begin position="19"/>
        <end position="70"/>
    </location>
</feature>
<dbReference type="InterPro" id="IPR041657">
    <property type="entry name" value="HTH_17"/>
</dbReference>
<reference evidence="3" key="1">
    <citation type="submission" date="2023-07" db="EMBL/GenBank/DDBJ databases">
        <title>30 novel species of actinomycetes from the DSMZ collection.</title>
        <authorList>
            <person name="Nouioui I."/>
        </authorList>
    </citation>
    <scope>NUCLEOTIDE SEQUENCE [LARGE SCALE GENOMIC DNA]</scope>
    <source>
        <strain evidence="3">DSM 44915</strain>
    </source>
</reference>
<gene>
    <name evidence="2" type="ORF">RM844_18705</name>
</gene>
<protein>
    <submittedName>
        <fullName evidence="2">Helix-turn-helix domain-containing protein</fullName>
    </submittedName>
</protein>
<sequence length="81" mass="8765">MQFERTPDGGAGKPVRKALRVKEIANVLGLDVSTVYREIQSGRLPAYRVGTGRGTLRVTCTAFRDYLSAQGIPASELGEVL</sequence>
<evidence type="ECO:0000259" key="1">
    <source>
        <dbReference type="Pfam" id="PF12728"/>
    </source>
</evidence>
<dbReference type="NCBIfam" id="TIGR01764">
    <property type="entry name" value="excise"/>
    <property type="match status" value="1"/>
</dbReference>
<dbReference type="InterPro" id="IPR010093">
    <property type="entry name" value="SinI_DNA-bd"/>
</dbReference>
<dbReference type="InterPro" id="IPR009061">
    <property type="entry name" value="DNA-bd_dom_put_sf"/>
</dbReference>
<keyword evidence="3" id="KW-1185">Reference proteome</keyword>
<dbReference type="Proteomes" id="UP001183410">
    <property type="component" value="Unassembled WGS sequence"/>
</dbReference>
<evidence type="ECO:0000313" key="3">
    <source>
        <dbReference type="Proteomes" id="UP001183410"/>
    </source>
</evidence>
<name>A0ABU2JTJ8_9ACTN</name>
<dbReference type="EMBL" id="JAVREO010000010">
    <property type="protein sequence ID" value="MDT0268316.1"/>
    <property type="molecule type" value="Genomic_DNA"/>
</dbReference>
<evidence type="ECO:0000313" key="2">
    <source>
        <dbReference type="EMBL" id="MDT0268316.1"/>
    </source>
</evidence>
<dbReference type="Pfam" id="PF12728">
    <property type="entry name" value="HTH_17"/>
    <property type="match status" value="1"/>
</dbReference>
<accession>A0ABU2JTJ8</accession>
<comment type="caution">
    <text evidence="2">The sequence shown here is derived from an EMBL/GenBank/DDBJ whole genome shotgun (WGS) entry which is preliminary data.</text>
</comment>